<sequence>MKKLLVLLFIGLFALTIDASAQTNTTIALDTVAAKDYVGKYKMKDAPFEEVIVTLQNGKLMGEAVGQGSADLLPTKEANVFEVDGYDGKIEFVRNENKVVVKVKLSLQGTTIEGDKQP</sequence>
<evidence type="ECO:0000313" key="2">
    <source>
        <dbReference type="EMBL" id="MFD2519526.1"/>
    </source>
</evidence>
<proteinExistence type="predicted"/>
<accession>A0ABW5J1A2</accession>
<reference evidence="3" key="1">
    <citation type="journal article" date="2019" name="Int. J. Syst. Evol. Microbiol.">
        <title>The Global Catalogue of Microorganisms (GCM) 10K type strain sequencing project: providing services to taxonomists for standard genome sequencing and annotation.</title>
        <authorList>
            <consortium name="The Broad Institute Genomics Platform"/>
            <consortium name="The Broad Institute Genome Sequencing Center for Infectious Disease"/>
            <person name="Wu L."/>
            <person name="Ma J."/>
        </authorList>
    </citation>
    <scope>NUCLEOTIDE SEQUENCE [LARGE SCALE GENOMIC DNA]</scope>
    <source>
        <strain evidence="3">KCTC 52344</strain>
    </source>
</reference>
<feature type="signal peptide" evidence="1">
    <location>
        <begin position="1"/>
        <end position="21"/>
    </location>
</feature>
<feature type="chain" id="PRO_5047148447" description="DUF3471 domain-containing protein" evidence="1">
    <location>
        <begin position="22"/>
        <end position="118"/>
    </location>
</feature>
<evidence type="ECO:0000313" key="3">
    <source>
        <dbReference type="Proteomes" id="UP001597510"/>
    </source>
</evidence>
<gene>
    <name evidence="2" type="ORF">ACFSR2_01440</name>
</gene>
<evidence type="ECO:0008006" key="4">
    <source>
        <dbReference type="Google" id="ProtNLM"/>
    </source>
</evidence>
<name>A0ABW5J1A2_9BACT</name>
<comment type="caution">
    <text evidence="2">The sequence shown here is derived from an EMBL/GenBank/DDBJ whole genome shotgun (WGS) entry which is preliminary data.</text>
</comment>
<dbReference type="Proteomes" id="UP001597510">
    <property type="component" value="Unassembled WGS sequence"/>
</dbReference>
<keyword evidence="1" id="KW-0732">Signal</keyword>
<keyword evidence="3" id="KW-1185">Reference proteome</keyword>
<organism evidence="2 3">
    <name type="scientific">Emticicia soli</name>
    <dbReference type="NCBI Taxonomy" id="2027878"/>
    <lineage>
        <taxon>Bacteria</taxon>
        <taxon>Pseudomonadati</taxon>
        <taxon>Bacteroidota</taxon>
        <taxon>Cytophagia</taxon>
        <taxon>Cytophagales</taxon>
        <taxon>Leadbetterellaceae</taxon>
        <taxon>Emticicia</taxon>
    </lineage>
</organism>
<evidence type="ECO:0000256" key="1">
    <source>
        <dbReference type="SAM" id="SignalP"/>
    </source>
</evidence>
<dbReference type="RefSeq" id="WP_340236731.1">
    <property type="nucleotide sequence ID" value="NZ_JBBEWC010000006.1"/>
</dbReference>
<dbReference type="EMBL" id="JBHULC010000003">
    <property type="protein sequence ID" value="MFD2519526.1"/>
    <property type="molecule type" value="Genomic_DNA"/>
</dbReference>
<protein>
    <recommendedName>
        <fullName evidence="4">DUF3471 domain-containing protein</fullName>
    </recommendedName>
</protein>